<dbReference type="Proteomes" id="UP001290861">
    <property type="component" value="Unassembled WGS sequence"/>
</dbReference>
<reference evidence="2 3" key="1">
    <citation type="journal article" date="2024" name="Appl. Environ. Microbiol.">
        <title>Pontiella agarivorans sp. nov., a novel marine anaerobic bacterium capable of degrading macroalgal polysaccharides and fixing nitrogen.</title>
        <authorList>
            <person name="Liu N."/>
            <person name="Kivenson V."/>
            <person name="Peng X."/>
            <person name="Cui Z."/>
            <person name="Lankiewicz T.S."/>
            <person name="Gosselin K.M."/>
            <person name="English C.J."/>
            <person name="Blair E.M."/>
            <person name="O'Malley M.A."/>
            <person name="Valentine D.L."/>
        </authorList>
    </citation>
    <scope>NUCLEOTIDE SEQUENCE [LARGE SCALE GENOMIC DNA]</scope>
    <source>
        <strain evidence="2 3">NLcol2</strain>
    </source>
</reference>
<comment type="caution">
    <text evidence="2">The sequence shown here is derived from an EMBL/GenBank/DDBJ whole genome shotgun (WGS) entry which is preliminary data.</text>
</comment>
<accession>A0ABU5MSZ2</accession>
<evidence type="ECO:0000313" key="2">
    <source>
        <dbReference type="EMBL" id="MDZ8117320.1"/>
    </source>
</evidence>
<feature type="chain" id="PRO_5045175819" evidence="1">
    <location>
        <begin position="19"/>
        <end position="250"/>
    </location>
</feature>
<dbReference type="RefSeq" id="WP_322607121.1">
    <property type="nucleotide sequence ID" value="NZ_JARVCO010000002.1"/>
</dbReference>
<evidence type="ECO:0000313" key="3">
    <source>
        <dbReference type="Proteomes" id="UP001290861"/>
    </source>
</evidence>
<gene>
    <name evidence="2" type="ORF">P9H32_01665</name>
</gene>
<feature type="signal peptide" evidence="1">
    <location>
        <begin position="1"/>
        <end position="18"/>
    </location>
</feature>
<protein>
    <submittedName>
        <fullName evidence="2">Uncharacterized protein</fullName>
    </submittedName>
</protein>
<name>A0ABU5MSZ2_9BACT</name>
<dbReference type="EMBL" id="JARVCO010000002">
    <property type="protein sequence ID" value="MDZ8117320.1"/>
    <property type="molecule type" value="Genomic_DNA"/>
</dbReference>
<evidence type="ECO:0000256" key="1">
    <source>
        <dbReference type="SAM" id="SignalP"/>
    </source>
</evidence>
<keyword evidence="3" id="KW-1185">Reference proteome</keyword>
<sequence>MKRWSWLVFGLLSVSVRAGTIVLHNGGSEVHTTGDQIDEADHHGLSTNVVEIAGLNLFIQSGATNQNVNALASSMGIDSDGGADDTDRFEFGEHMIFSFDQKVEITKLDMVGFESNSTFIVDVDGQAPFSITYEDLENKTSQFFTTNIVVEAHTDILVSVGNTNSVIGLQSIDLDVLEGSGNLFLRLETSNDWINIAAEFDGPVTTNYVLQSSTNLASNVWNGVSTSFRSDTNWSFNTTRSTEYFRVIEQ</sequence>
<proteinExistence type="predicted"/>
<organism evidence="2 3">
    <name type="scientific">Pontiella agarivorans</name>
    <dbReference type="NCBI Taxonomy" id="3038953"/>
    <lineage>
        <taxon>Bacteria</taxon>
        <taxon>Pseudomonadati</taxon>
        <taxon>Kiritimatiellota</taxon>
        <taxon>Kiritimatiellia</taxon>
        <taxon>Kiritimatiellales</taxon>
        <taxon>Pontiellaceae</taxon>
        <taxon>Pontiella</taxon>
    </lineage>
</organism>
<keyword evidence="1" id="KW-0732">Signal</keyword>